<proteinExistence type="predicted"/>
<evidence type="ECO:0000313" key="1">
    <source>
        <dbReference type="EMBL" id="KGA03577.1"/>
    </source>
</evidence>
<dbReference type="EMBL" id="JNSJ01000010">
    <property type="protein sequence ID" value="KGA03577.1"/>
    <property type="molecule type" value="Genomic_DNA"/>
</dbReference>
<gene>
    <name evidence="1" type="ORF">GM49_1395</name>
</gene>
<comment type="caution">
    <text evidence="1">The sequence shown here is derived from an EMBL/GenBank/DDBJ whole genome shotgun (WGS) entry which is preliminary data.</text>
</comment>
<organism evidence="1">
    <name type="scientific">freshwater metagenome</name>
    <dbReference type="NCBI Taxonomy" id="449393"/>
    <lineage>
        <taxon>unclassified sequences</taxon>
        <taxon>metagenomes</taxon>
        <taxon>ecological metagenomes</taxon>
    </lineage>
</organism>
<protein>
    <submittedName>
        <fullName evidence="1">Uncharacterized protein</fullName>
    </submittedName>
</protein>
<dbReference type="PROSITE" id="PS51257">
    <property type="entry name" value="PROKAR_LIPOPROTEIN"/>
    <property type="match status" value="1"/>
</dbReference>
<dbReference type="AlphaFoldDB" id="A0A094NYL7"/>
<reference evidence="1" key="1">
    <citation type="submission" date="2014-05" db="EMBL/GenBank/DDBJ databases">
        <title>Key roles for freshwater Actinobacteria revealed by deep metagenomic sequencing.</title>
        <authorList>
            <person name="Ghai R."/>
            <person name="Mizuno C.M."/>
            <person name="Picazo A."/>
            <person name="Camacho A."/>
            <person name="Rodriguez-Valera F."/>
        </authorList>
    </citation>
    <scope>NUCLEOTIDE SEQUENCE</scope>
</reference>
<accession>A0A094NYL7</accession>
<name>A0A094NYL7_9ZZZZ</name>
<sequence>MRKKNLKSAISALFGALLILALTGCAAGPDAMTRNLRQVTDGVEGMSGSIKALNVLLVNQEDGSAVLVGTFVNSGEEPDAITSITANGVLGEISVSTLDEPSGPAIFEGDSKNSSARFPALNARTSDRVEIEVSFANSGPMKLSALVRAKADEFVNVGNPEIVEN</sequence>